<sequence>MGMHNKCTRMYNATDDEVQFGRPHPRQNNRYFLVDGAIGLAIGKLTPKGQAKPSKDQKPEVAASQVQVAGPSKIEQAQAAQATETPG</sequence>
<organism evidence="2 3">
    <name type="scientific">Romanomermis culicivorax</name>
    <name type="common">Nematode worm</name>
    <dbReference type="NCBI Taxonomy" id="13658"/>
    <lineage>
        <taxon>Eukaryota</taxon>
        <taxon>Metazoa</taxon>
        <taxon>Ecdysozoa</taxon>
        <taxon>Nematoda</taxon>
        <taxon>Enoplea</taxon>
        <taxon>Dorylaimia</taxon>
        <taxon>Mermithida</taxon>
        <taxon>Mermithoidea</taxon>
        <taxon>Mermithidae</taxon>
        <taxon>Romanomermis</taxon>
    </lineage>
</organism>
<evidence type="ECO:0000256" key="1">
    <source>
        <dbReference type="SAM" id="MobiDB-lite"/>
    </source>
</evidence>
<keyword evidence="2" id="KW-1185">Reference proteome</keyword>
<dbReference type="Proteomes" id="UP000887565">
    <property type="component" value="Unplaced"/>
</dbReference>
<feature type="region of interest" description="Disordered" evidence="1">
    <location>
        <begin position="47"/>
        <end position="87"/>
    </location>
</feature>
<proteinExistence type="predicted"/>
<reference evidence="3" key="1">
    <citation type="submission" date="2022-11" db="UniProtKB">
        <authorList>
            <consortium name="WormBaseParasite"/>
        </authorList>
    </citation>
    <scope>IDENTIFICATION</scope>
</reference>
<accession>A0A915IUE3</accession>
<feature type="compositionally biased region" description="Low complexity" evidence="1">
    <location>
        <begin position="76"/>
        <end position="87"/>
    </location>
</feature>
<dbReference type="AlphaFoldDB" id="A0A915IUE3"/>
<name>A0A915IUE3_ROMCU</name>
<evidence type="ECO:0000313" key="3">
    <source>
        <dbReference type="WBParaSite" id="nRc.2.0.1.t17009-RA"/>
    </source>
</evidence>
<evidence type="ECO:0000313" key="2">
    <source>
        <dbReference type="Proteomes" id="UP000887565"/>
    </source>
</evidence>
<protein>
    <submittedName>
        <fullName evidence="3">Uncharacterized protein</fullName>
    </submittedName>
</protein>
<dbReference type="WBParaSite" id="nRc.2.0.1.t17009-RA">
    <property type="protein sequence ID" value="nRc.2.0.1.t17009-RA"/>
    <property type="gene ID" value="nRc.2.0.1.g17009"/>
</dbReference>